<evidence type="ECO:0000259" key="13">
    <source>
        <dbReference type="Pfam" id="PF01180"/>
    </source>
</evidence>
<evidence type="ECO:0000256" key="1">
    <source>
        <dbReference type="ARBA" id="ARBA00003125"/>
    </source>
</evidence>
<feature type="active site" description="Nucleophile" evidence="11">
    <location>
        <position position="170"/>
    </location>
</feature>
<feature type="binding site" evidence="11">
    <location>
        <position position="167"/>
    </location>
    <ligand>
        <name>FMN</name>
        <dbReference type="ChEBI" id="CHEBI:58210"/>
    </ligand>
</feature>
<dbReference type="InterPro" id="IPR005719">
    <property type="entry name" value="Dihydroorotate_DH_2"/>
</dbReference>
<gene>
    <name evidence="11" type="primary">pyrD</name>
    <name evidence="14" type="ORF">ACFOD9_12420</name>
</gene>
<feature type="binding site" evidence="11">
    <location>
        <position position="220"/>
    </location>
    <ligand>
        <name>FMN</name>
        <dbReference type="ChEBI" id="CHEBI:58210"/>
    </ligand>
</feature>
<feature type="binding site" evidence="11">
    <location>
        <position position="82"/>
    </location>
    <ligand>
        <name>FMN</name>
        <dbReference type="ChEBI" id="CHEBI:58210"/>
    </ligand>
</feature>
<evidence type="ECO:0000256" key="4">
    <source>
        <dbReference type="ARBA" id="ARBA00005359"/>
    </source>
</evidence>
<feature type="binding site" evidence="11">
    <location>
        <position position="248"/>
    </location>
    <ligand>
        <name>FMN</name>
        <dbReference type="ChEBI" id="CHEBI:58210"/>
    </ligand>
</feature>
<dbReference type="InterPro" id="IPR005720">
    <property type="entry name" value="Dihydroorotate_DH_cat"/>
</dbReference>
<evidence type="ECO:0000256" key="11">
    <source>
        <dbReference type="HAMAP-Rule" id="MF_00225"/>
    </source>
</evidence>
<sequence>MLYSLLRPALFRIDAERAHGIAVRALALRGGTARAPISPSLATEVAGLRFPNPLGMAAGFDKDGEVPDALLGLGFGFVEVGSITPLAQPGNPRPRLFRLTEDRAVINRMGFNNGGAEAAVQRLAARAHRPGIVGINIGANKDSTDRVADYATMARLMAPLASYLAVNVSSPNTPGLRALQDEGALSDLLDAVLAARGAGGPPRSDTGEGPRPSRPPIFLKVAPDLEPADIDAISRIAIDKKLGALIVANTTISRPPLASRHAGETGGLSGAPLRELALQRLRDFRKATGGAVPLVGVGGIASAEDAFARIRAGASLVQLYSALVYEGPGLARRIVRGLDALRAQFGFATIAEAVGSE</sequence>
<comment type="similarity">
    <text evidence="4 11">Belongs to the dihydroorotate dehydrogenase family. Type 2 subfamily.</text>
</comment>
<evidence type="ECO:0000256" key="5">
    <source>
        <dbReference type="ARBA" id="ARBA00022630"/>
    </source>
</evidence>
<feature type="domain" description="Dihydroorotate dehydrogenase catalytic" evidence="13">
    <location>
        <begin position="41"/>
        <end position="340"/>
    </location>
</feature>
<evidence type="ECO:0000256" key="8">
    <source>
        <dbReference type="ARBA" id="ARBA00023002"/>
    </source>
</evidence>
<protein>
    <recommendedName>
        <fullName evidence="11">Dihydroorotate dehydrogenase (quinone)</fullName>
        <ecNumber evidence="11">1.3.5.2</ecNumber>
    </recommendedName>
    <alternativeName>
        <fullName evidence="11">DHOdehase</fullName>
        <shortName evidence="11">DHOD</shortName>
        <shortName evidence="11">DHODase</shortName>
    </alternativeName>
    <alternativeName>
        <fullName evidence="11">Dihydroorotate oxidase</fullName>
    </alternativeName>
</protein>
<proteinExistence type="inferred from homology"/>
<keyword evidence="15" id="KW-1185">Reference proteome</keyword>
<evidence type="ECO:0000256" key="7">
    <source>
        <dbReference type="ARBA" id="ARBA00022975"/>
    </source>
</evidence>
<feature type="binding site" evidence="11">
    <location>
        <begin position="58"/>
        <end position="62"/>
    </location>
    <ligand>
        <name>FMN</name>
        <dbReference type="ChEBI" id="CHEBI:58210"/>
    </ligand>
</feature>
<feature type="binding site" evidence="11">
    <location>
        <position position="270"/>
    </location>
    <ligand>
        <name>FMN</name>
        <dbReference type="ChEBI" id="CHEBI:58210"/>
    </ligand>
</feature>
<keyword evidence="7 11" id="KW-0665">Pyrimidine biosynthesis</keyword>
<dbReference type="InterPro" id="IPR050074">
    <property type="entry name" value="DHO_dehydrogenase"/>
</dbReference>
<evidence type="ECO:0000313" key="15">
    <source>
        <dbReference type="Proteomes" id="UP001595604"/>
    </source>
</evidence>
<dbReference type="GO" id="GO:0106430">
    <property type="term" value="F:dihydroorotate dehydrogenase (quinone) activity"/>
    <property type="evidence" value="ECO:0007669"/>
    <property type="project" value="UniProtKB-EC"/>
</dbReference>
<keyword evidence="11" id="KW-1003">Cell membrane</keyword>
<comment type="cofactor">
    <cofactor evidence="11">
        <name>FMN</name>
        <dbReference type="ChEBI" id="CHEBI:58210"/>
    </cofactor>
    <text evidence="11">Binds 1 FMN per subunit.</text>
</comment>
<feature type="binding site" evidence="11">
    <location>
        <position position="167"/>
    </location>
    <ligand>
        <name>substrate</name>
    </ligand>
</feature>
<feature type="region of interest" description="Disordered" evidence="12">
    <location>
        <begin position="196"/>
        <end position="215"/>
    </location>
</feature>
<evidence type="ECO:0000256" key="6">
    <source>
        <dbReference type="ARBA" id="ARBA00022643"/>
    </source>
</evidence>
<organism evidence="14 15">
    <name type="scientific">Novosphingobium bradum</name>
    <dbReference type="NCBI Taxonomy" id="1737444"/>
    <lineage>
        <taxon>Bacteria</taxon>
        <taxon>Pseudomonadati</taxon>
        <taxon>Pseudomonadota</taxon>
        <taxon>Alphaproteobacteria</taxon>
        <taxon>Sphingomonadales</taxon>
        <taxon>Sphingomonadaceae</taxon>
        <taxon>Novosphingobium</taxon>
    </lineage>
</organism>
<comment type="catalytic activity">
    <reaction evidence="10 11">
        <text>(S)-dihydroorotate + a quinone = orotate + a quinol</text>
        <dbReference type="Rhea" id="RHEA:30187"/>
        <dbReference type="ChEBI" id="CHEBI:24646"/>
        <dbReference type="ChEBI" id="CHEBI:30839"/>
        <dbReference type="ChEBI" id="CHEBI:30864"/>
        <dbReference type="ChEBI" id="CHEBI:132124"/>
        <dbReference type="EC" id="1.3.5.2"/>
    </reaction>
</comment>
<feature type="binding site" evidence="11">
    <location>
        <begin position="320"/>
        <end position="321"/>
    </location>
    <ligand>
        <name>FMN</name>
        <dbReference type="ChEBI" id="CHEBI:58210"/>
    </ligand>
</feature>
<dbReference type="HAMAP" id="MF_00225">
    <property type="entry name" value="DHO_dh_type2"/>
    <property type="match status" value="1"/>
</dbReference>
<name>A0ABV7IQV8_9SPHN</name>
<feature type="binding site" evidence="11">
    <location>
        <position position="172"/>
    </location>
    <ligand>
        <name>substrate</name>
    </ligand>
</feature>
<feature type="binding site" evidence="11">
    <location>
        <position position="299"/>
    </location>
    <ligand>
        <name>FMN</name>
        <dbReference type="ChEBI" id="CHEBI:58210"/>
    </ligand>
</feature>
<keyword evidence="8 11" id="KW-0560">Oxidoreductase</keyword>
<feature type="binding site" evidence="11">
    <location>
        <position position="136"/>
    </location>
    <ligand>
        <name>FMN</name>
        <dbReference type="ChEBI" id="CHEBI:58210"/>
    </ligand>
</feature>
<dbReference type="PANTHER" id="PTHR48109:SF4">
    <property type="entry name" value="DIHYDROOROTATE DEHYDROGENASE (QUINONE), MITOCHONDRIAL"/>
    <property type="match status" value="1"/>
</dbReference>
<comment type="caution">
    <text evidence="14">The sequence shown here is derived from an EMBL/GenBank/DDBJ whole genome shotgun (WGS) entry which is preliminary data.</text>
</comment>
<evidence type="ECO:0000256" key="3">
    <source>
        <dbReference type="ARBA" id="ARBA00005161"/>
    </source>
</evidence>
<dbReference type="NCBIfam" id="NF003645">
    <property type="entry name" value="PRK05286.1-2"/>
    <property type="match status" value="1"/>
</dbReference>
<comment type="subunit">
    <text evidence="11">Monomer.</text>
</comment>
<comment type="subcellular location">
    <subcellularLocation>
        <location evidence="11">Cell membrane</location>
        <topology evidence="11">Peripheral membrane protein</topology>
    </subcellularLocation>
    <subcellularLocation>
        <location evidence="2">Membrane</location>
    </subcellularLocation>
</comment>
<evidence type="ECO:0000256" key="10">
    <source>
        <dbReference type="ARBA" id="ARBA00048639"/>
    </source>
</evidence>
<feature type="binding site" evidence="11">
    <location>
        <position position="62"/>
    </location>
    <ligand>
        <name>substrate</name>
    </ligand>
</feature>
<reference evidence="15" key="1">
    <citation type="journal article" date="2019" name="Int. J. Syst. Evol. Microbiol.">
        <title>The Global Catalogue of Microorganisms (GCM) 10K type strain sequencing project: providing services to taxonomists for standard genome sequencing and annotation.</title>
        <authorList>
            <consortium name="The Broad Institute Genomics Platform"/>
            <consortium name="The Broad Institute Genome Sequencing Center for Infectious Disease"/>
            <person name="Wu L."/>
            <person name="Ma J."/>
        </authorList>
    </citation>
    <scope>NUCLEOTIDE SEQUENCE [LARGE SCALE GENOMIC DNA]</scope>
    <source>
        <strain evidence="15">KCTC 42984</strain>
    </source>
</reference>
<accession>A0ABV7IQV8</accession>
<dbReference type="NCBIfam" id="NF003652">
    <property type="entry name" value="PRK05286.2-5"/>
    <property type="match status" value="1"/>
</dbReference>
<dbReference type="Proteomes" id="UP001595604">
    <property type="component" value="Unassembled WGS sequence"/>
</dbReference>
<dbReference type="Gene3D" id="3.20.20.70">
    <property type="entry name" value="Aldolase class I"/>
    <property type="match status" value="1"/>
</dbReference>
<feature type="binding site" evidence="11">
    <location>
        <begin position="107"/>
        <end position="111"/>
    </location>
    <ligand>
        <name>substrate</name>
    </ligand>
</feature>
<dbReference type="NCBIfam" id="TIGR01036">
    <property type="entry name" value="pyrD_sub2"/>
    <property type="match status" value="1"/>
</dbReference>
<dbReference type="Pfam" id="PF01180">
    <property type="entry name" value="DHO_dh"/>
    <property type="match status" value="1"/>
</dbReference>
<evidence type="ECO:0000256" key="12">
    <source>
        <dbReference type="SAM" id="MobiDB-lite"/>
    </source>
</evidence>
<dbReference type="EC" id="1.3.5.2" evidence="11"/>
<dbReference type="RefSeq" id="WP_379510429.1">
    <property type="nucleotide sequence ID" value="NZ_JBHRTQ010000010.1"/>
</dbReference>
<dbReference type="InterPro" id="IPR001295">
    <property type="entry name" value="Dihydroorotate_DH_CS"/>
</dbReference>
<evidence type="ECO:0000313" key="14">
    <source>
        <dbReference type="EMBL" id="MFC3175055.1"/>
    </source>
</evidence>
<dbReference type="PANTHER" id="PTHR48109">
    <property type="entry name" value="DIHYDROOROTATE DEHYDROGENASE (QUINONE), MITOCHONDRIAL-RELATED"/>
    <property type="match status" value="1"/>
</dbReference>
<feature type="binding site" evidence="11">
    <location>
        <begin position="249"/>
        <end position="250"/>
    </location>
    <ligand>
        <name>substrate</name>
    </ligand>
</feature>
<evidence type="ECO:0000256" key="9">
    <source>
        <dbReference type="ARBA" id="ARBA00023136"/>
    </source>
</evidence>
<comment type="pathway">
    <text evidence="3 11">Pyrimidine metabolism; UMP biosynthesis via de novo pathway; orotate from (S)-dihydroorotate (quinone route): step 1/1.</text>
</comment>
<comment type="function">
    <text evidence="1 11">Catalyzes the conversion of dihydroorotate to orotate with quinone as electron acceptor.</text>
</comment>
<evidence type="ECO:0000256" key="2">
    <source>
        <dbReference type="ARBA" id="ARBA00004370"/>
    </source>
</evidence>
<dbReference type="PROSITE" id="PS00912">
    <property type="entry name" value="DHODEHASE_2"/>
    <property type="match status" value="1"/>
</dbReference>
<dbReference type="InterPro" id="IPR013785">
    <property type="entry name" value="Aldolase_TIM"/>
</dbReference>
<keyword evidence="9 11" id="KW-0472">Membrane</keyword>
<keyword evidence="6 11" id="KW-0288">FMN</keyword>
<dbReference type="SUPFAM" id="SSF51395">
    <property type="entry name" value="FMN-linked oxidoreductases"/>
    <property type="match status" value="1"/>
</dbReference>
<keyword evidence="5 11" id="KW-0285">Flavoprotein</keyword>
<dbReference type="EMBL" id="JBHRTQ010000010">
    <property type="protein sequence ID" value="MFC3175055.1"/>
    <property type="molecule type" value="Genomic_DNA"/>
</dbReference>
<dbReference type="CDD" id="cd04738">
    <property type="entry name" value="DHOD_2_like"/>
    <property type="match status" value="1"/>
</dbReference>
<dbReference type="PROSITE" id="PS00911">
    <property type="entry name" value="DHODEHASE_1"/>
    <property type="match status" value="1"/>
</dbReference>